<dbReference type="EMBL" id="LN734014">
    <property type="protein sequence ID" value="CEP19195.1"/>
    <property type="molecule type" value="Genomic_DNA"/>
</dbReference>
<feature type="compositionally biased region" description="Basic and acidic residues" evidence="1">
    <location>
        <begin position="61"/>
        <end position="71"/>
    </location>
</feature>
<evidence type="ECO:0000313" key="4">
    <source>
        <dbReference type="Proteomes" id="UP000054107"/>
    </source>
</evidence>
<gene>
    <name evidence="3" type="primary">PARPA_13507.1 scaffold 46870</name>
</gene>
<accession>A0A0B7NUJ2</accession>
<feature type="transmembrane region" description="Helical" evidence="2">
    <location>
        <begin position="32"/>
        <end position="51"/>
    </location>
</feature>
<keyword evidence="4" id="KW-1185">Reference proteome</keyword>
<protein>
    <submittedName>
        <fullName evidence="3">Uncharacterized protein</fullName>
    </submittedName>
</protein>
<name>A0A0B7NUJ2_9FUNG</name>
<sequence length="120" mass="13615">MDESSFHTNMRRSFVWSRVGTRPVVKTPVTRAVIHIVLGAITADIVIYLSLRKPAPPKPKLTKDVESKVAVEQEQESEDVDQYWPDDSKPAPKRTTSAHYIKFISEVLDVMDKIGNMKGY</sequence>
<dbReference type="OrthoDB" id="2260371at2759"/>
<proteinExistence type="predicted"/>
<dbReference type="Proteomes" id="UP000054107">
    <property type="component" value="Unassembled WGS sequence"/>
</dbReference>
<evidence type="ECO:0000256" key="2">
    <source>
        <dbReference type="SAM" id="Phobius"/>
    </source>
</evidence>
<keyword evidence="2" id="KW-0472">Membrane</keyword>
<reference evidence="3 4" key="1">
    <citation type="submission" date="2014-09" db="EMBL/GenBank/DDBJ databases">
        <authorList>
            <person name="Ellenberger Sabrina"/>
        </authorList>
    </citation>
    <scope>NUCLEOTIDE SEQUENCE [LARGE SCALE GENOMIC DNA]</scope>
    <source>
        <strain evidence="3 4">CBS 412.66</strain>
    </source>
</reference>
<evidence type="ECO:0000313" key="3">
    <source>
        <dbReference type="EMBL" id="CEP19195.1"/>
    </source>
</evidence>
<feature type="region of interest" description="Disordered" evidence="1">
    <location>
        <begin position="54"/>
        <end position="95"/>
    </location>
</feature>
<keyword evidence="2" id="KW-0812">Transmembrane</keyword>
<dbReference type="AlphaFoldDB" id="A0A0B7NUJ2"/>
<evidence type="ECO:0000256" key="1">
    <source>
        <dbReference type="SAM" id="MobiDB-lite"/>
    </source>
</evidence>
<keyword evidence="2" id="KW-1133">Transmembrane helix</keyword>
<organism evidence="3 4">
    <name type="scientific">Parasitella parasitica</name>
    <dbReference type="NCBI Taxonomy" id="35722"/>
    <lineage>
        <taxon>Eukaryota</taxon>
        <taxon>Fungi</taxon>
        <taxon>Fungi incertae sedis</taxon>
        <taxon>Mucoromycota</taxon>
        <taxon>Mucoromycotina</taxon>
        <taxon>Mucoromycetes</taxon>
        <taxon>Mucorales</taxon>
        <taxon>Mucorineae</taxon>
        <taxon>Mucoraceae</taxon>
        <taxon>Parasitella</taxon>
    </lineage>
</organism>